<dbReference type="WBParaSite" id="maker-unitig_25896-snap-gene-0.3-mRNA-1">
    <property type="protein sequence ID" value="maker-unitig_25896-snap-gene-0.3-mRNA-1"/>
    <property type="gene ID" value="maker-unitig_25896-snap-gene-0.3"/>
</dbReference>
<accession>A0A1I8F9H7</accession>
<keyword evidence="2" id="KW-1133">Transmembrane helix</keyword>
<keyword evidence="3" id="KW-1185">Reference proteome</keyword>
<evidence type="ECO:0000313" key="4">
    <source>
        <dbReference type="WBParaSite" id="maker-unitig_25896-snap-gene-0.3-mRNA-1"/>
    </source>
</evidence>
<keyword evidence="2" id="KW-0472">Membrane</keyword>
<feature type="region of interest" description="Disordered" evidence="1">
    <location>
        <begin position="93"/>
        <end position="129"/>
    </location>
</feature>
<dbReference type="Proteomes" id="UP000095280">
    <property type="component" value="Unplaced"/>
</dbReference>
<dbReference type="AlphaFoldDB" id="A0A1I8F9H7"/>
<feature type="transmembrane region" description="Helical" evidence="2">
    <location>
        <begin position="12"/>
        <end position="37"/>
    </location>
</feature>
<keyword evidence="2" id="KW-0812">Transmembrane</keyword>
<evidence type="ECO:0000256" key="1">
    <source>
        <dbReference type="SAM" id="MobiDB-lite"/>
    </source>
</evidence>
<feature type="compositionally biased region" description="Polar residues" evidence="1">
    <location>
        <begin position="108"/>
        <end position="119"/>
    </location>
</feature>
<reference evidence="4" key="1">
    <citation type="submission" date="2016-11" db="UniProtKB">
        <authorList>
            <consortium name="WormBaseParasite"/>
        </authorList>
    </citation>
    <scope>IDENTIFICATION</scope>
</reference>
<protein>
    <submittedName>
        <fullName evidence="4">CCT domain-containing protein</fullName>
    </submittedName>
</protein>
<organism evidence="3 4">
    <name type="scientific">Macrostomum lignano</name>
    <dbReference type="NCBI Taxonomy" id="282301"/>
    <lineage>
        <taxon>Eukaryota</taxon>
        <taxon>Metazoa</taxon>
        <taxon>Spiralia</taxon>
        <taxon>Lophotrochozoa</taxon>
        <taxon>Platyhelminthes</taxon>
        <taxon>Rhabditophora</taxon>
        <taxon>Macrostomorpha</taxon>
        <taxon>Macrostomida</taxon>
        <taxon>Macrostomidae</taxon>
        <taxon>Macrostomum</taxon>
    </lineage>
</organism>
<evidence type="ECO:0000313" key="3">
    <source>
        <dbReference type="Proteomes" id="UP000095280"/>
    </source>
</evidence>
<proteinExistence type="predicted"/>
<sequence length="292" mass="32372">HGPGGSVEIGLAAAAAAAADACCCCCWLLLLLAAALLTDWAVSPARRHCVARTARSSAAAVVVVLILVEVRRAFARRATAGARACQSAADPLKLIKHPTPPDRRRQHPQSAVKPSQQPHTVAESEHSVTASQAAAAMGDVVQFTAVWLRDFGTRLDKRRGYVARFGASAARKRRYTDSGSALTNTRFGKARLHRFGRAEAKRLRQIRTRRATPDSGEARLRQIRKRGYARARLRKRATPDSREARYRQIREARLRADSGRARYADLHQIREKRGYDRFATNQLLVSEEPSMY</sequence>
<evidence type="ECO:0000256" key="2">
    <source>
        <dbReference type="SAM" id="Phobius"/>
    </source>
</evidence>
<name>A0A1I8F9H7_9PLAT</name>